<reference evidence="1 2" key="1">
    <citation type="submission" date="2020-04" db="EMBL/GenBank/DDBJ databases">
        <authorList>
            <person name="De Canck E."/>
        </authorList>
    </citation>
    <scope>NUCLEOTIDE SEQUENCE [LARGE SCALE GENOMIC DNA]</scope>
    <source>
        <strain evidence="1 2">LMG 6000</strain>
    </source>
</reference>
<protein>
    <submittedName>
        <fullName evidence="1">Uncharacterized protein</fullName>
    </submittedName>
</protein>
<sequence>MFSITEQTATLAHINVRTERHGEEPAGAADLKVQYAAGNGTLSEFHPRLRHALYKAEEDPQQGSVDGVKPEPTVRVFGDLIEKIRLKHELVGAKVLIGFGLGGSSDIELDPADVDGFSLELMEGGTVITTFRVKCHPSGEQIKKLYEVLGNEITISITPAVEKQGSLGLNLEPEAA</sequence>
<accession>A0A6S7FAD1</accession>
<evidence type="ECO:0000313" key="1">
    <source>
        <dbReference type="EMBL" id="CAB3931566.1"/>
    </source>
</evidence>
<organism evidence="1 2">
    <name type="scientific">Achromobacter insolitus</name>
    <dbReference type="NCBI Taxonomy" id="217204"/>
    <lineage>
        <taxon>Bacteria</taxon>
        <taxon>Pseudomonadati</taxon>
        <taxon>Pseudomonadota</taxon>
        <taxon>Betaproteobacteria</taxon>
        <taxon>Burkholderiales</taxon>
        <taxon>Alcaligenaceae</taxon>
        <taxon>Achromobacter</taxon>
    </lineage>
</organism>
<dbReference type="EMBL" id="CADILH010000003">
    <property type="protein sequence ID" value="CAB3931566.1"/>
    <property type="molecule type" value="Genomic_DNA"/>
</dbReference>
<dbReference type="AlphaFoldDB" id="A0A6S7FAD1"/>
<name>A0A6S7FAD1_9BURK</name>
<dbReference type="RefSeq" id="WP_175201619.1">
    <property type="nucleotide sequence ID" value="NZ_CADILH010000003.1"/>
</dbReference>
<keyword evidence="2" id="KW-1185">Reference proteome</keyword>
<dbReference type="Proteomes" id="UP000494183">
    <property type="component" value="Unassembled WGS sequence"/>
</dbReference>
<evidence type="ECO:0000313" key="2">
    <source>
        <dbReference type="Proteomes" id="UP000494183"/>
    </source>
</evidence>
<gene>
    <name evidence="1" type="ORF">LMG6000_02218</name>
</gene>
<proteinExistence type="predicted"/>